<dbReference type="Gene3D" id="3.20.20.190">
    <property type="entry name" value="Phosphatidylinositol (PI) phosphodiesterase"/>
    <property type="match status" value="1"/>
</dbReference>
<evidence type="ECO:0000313" key="2">
    <source>
        <dbReference type="EMBL" id="RAW49183.1"/>
    </source>
</evidence>
<dbReference type="SUPFAM" id="SSF51695">
    <property type="entry name" value="PLC-like phosphodiesterases"/>
    <property type="match status" value="1"/>
</dbReference>
<dbReference type="AlphaFoldDB" id="A0A329TJN9"/>
<comment type="caution">
    <text evidence="2">The sequence shown here is derived from an EMBL/GenBank/DDBJ whole genome shotgun (WGS) entry which is preliminary data.</text>
</comment>
<dbReference type="InterPro" id="IPR030395">
    <property type="entry name" value="GP_PDE_dom"/>
</dbReference>
<accession>A0A329TJN9</accession>
<reference evidence="2 3" key="1">
    <citation type="submission" date="2018-02" db="EMBL/GenBank/DDBJ databases">
        <title>Complete genome sequencing of Faecalibacterium prausnitzii strains isolated from the human gut.</title>
        <authorList>
            <person name="Fitzgerald B.C."/>
            <person name="Shkoporov A.N."/>
            <person name="Ross P.R."/>
            <person name="Hill C."/>
        </authorList>
    </citation>
    <scope>NUCLEOTIDE SEQUENCE [LARGE SCALE GENOMIC DNA]</scope>
    <source>
        <strain evidence="2 3">APC942/8-14-2</strain>
    </source>
</reference>
<evidence type="ECO:0000313" key="3">
    <source>
        <dbReference type="Proteomes" id="UP000251634"/>
    </source>
</evidence>
<name>A0A329TJN9_9FIRM</name>
<dbReference type="EMBL" id="PRKZ01000006">
    <property type="protein sequence ID" value="RAW49183.1"/>
    <property type="molecule type" value="Genomic_DNA"/>
</dbReference>
<dbReference type="GO" id="GO:0008081">
    <property type="term" value="F:phosphoric diester hydrolase activity"/>
    <property type="evidence" value="ECO:0007669"/>
    <property type="project" value="InterPro"/>
</dbReference>
<proteinExistence type="predicted"/>
<dbReference type="PROSITE" id="PS51704">
    <property type="entry name" value="GP_PDE"/>
    <property type="match status" value="1"/>
</dbReference>
<dbReference type="Pfam" id="PF03009">
    <property type="entry name" value="GDPD"/>
    <property type="match status" value="1"/>
</dbReference>
<sequence>MSFRDTIVLELRSNHCNIRSSCMRPLIIAHRGASNLAPENTLASFRLAKELGADGFECDVQLTKDHKLVIAHDFFTDAHTGVKGDIYDMTFDELRQLDFGKWKSPEYEGEKIPTIEEVLDIGKDMKMMHIELKPYLDRDADFPERVIDAVVNAHMEDKVILTSFQYGLLGRIKEIRPEIRTAALFLNTESSLCPPTALWEDLGLTNGDPLLEELSGPQGLEKAVSIVENPDSVDEENGLLVRYLNDRLTALSSNYPGKNLVEILQQYYYQTDMLKYVSQFDFPLDYVGPEYHVCFRDTTLLQRAVEMGYHVAPWPVGDESRRDLRSVLKQNPEIIVTNKPEIVMAILQGQKAQ</sequence>
<protein>
    <submittedName>
        <fullName evidence="2">Glycerophosphodiester phosphodiesterase</fullName>
    </submittedName>
</protein>
<feature type="domain" description="GP-PDE" evidence="1">
    <location>
        <begin position="25"/>
        <end position="268"/>
    </location>
</feature>
<dbReference type="PANTHER" id="PTHR46211">
    <property type="entry name" value="GLYCEROPHOSPHORYL DIESTER PHOSPHODIESTERASE"/>
    <property type="match status" value="1"/>
</dbReference>
<gene>
    <name evidence="2" type="ORF">C4N25_09425</name>
</gene>
<evidence type="ECO:0000259" key="1">
    <source>
        <dbReference type="PROSITE" id="PS51704"/>
    </source>
</evidence>
<dbReference type="InterPro" id="IPR017946">
    <property type="entry name" value="PLC-like_Pdiesterase_TIM-brl"/>
</dbReference>
<organism evidence="2 3">
    <name type="scientific">Faecalibacterium prausnitzii</name>
    <dbReference type="NCBI Taxonomy" id="853"/>
    <lineage>
        <taxon>Bacteria</taxon>
        <taxon>Bacillati</taxon>
        <taxon>Bacillota</taxon>
        <taxon>Clostridia</taxon>
        <taxon>Eubacteriales</taxon>
        <taxon>Oscillospiraceae</taxon>
        <taxon>Faecalibacterium</taxon>
    </lineage>
</organism>
<dbReference type="PANTHER" id="PTHR46211:SF14">
    <property type="entry name" value="GLYCEROPHOSPHODIESTER PHOSPHODIESTERASE"/>
    <property type="match status" value="1"/>
</dbReference>
<dbReference type="GO" id="GO:0006629">
    <property type="term" value="P:lipid metabolic process"/>
    <property type="evidence" value="ECO:0007669"/>
    <property type="project" value="InterPro"/>
</dbReference>
<dbReference type="Proteomes" id="UP000251634">
    <property type="component" value="Unassembled WGS sequence"/>
</dbReference>